<protein>
    <submittedName>
        <fullName evidence="1">SFRICE_024702</fullName>
    </submittedName>
</protein>
<gene>
    <name evidence="1" type="ORF">SFRICE_024702</name>
</gene>
<accession>A0A2H1WPC4</accession>
<sequence length="250" mass="27621">MSIKDSKICKLYKLGATLMSALRPPDEATSRIQLVYLSTLKEEAPTTTLLITMGAPESPMHIPLPAADAQITARKENQDFLLCRGCVYKHRISHAHDTHTRNNNLWITQRAFRAGIEPASCPATAPTVHIFSCVVGALTNIQFHIHMTPRPEQQFVDHAESIRARIKPAKRYAANDCPATVPTTARHIYNYLRETVGGRKGMERGDQTADTALHSDAGSRVQVGVRDCVRELLDGHMVTAHDAALRCCCS</sequence>
<dbReference type="EMBL" id="ODYU01010075">
    <property type="protein sequence ID" value="SOQ54920.1"/>
    <property type="molecule type" value="Genomic_DNA"/>
</dbReference>
<evidence type="ECO:0000313" key="1">
    <source>
        <dbReference type="EMBL" id="SOQ54920.1"/>
    </source>
</evidence>
<dbReference type="AlphaFoldDB" id="A0A2H1WPC4"/>
<reference evidence="1" key="1">
    <citation type="submission" date="2016-07" db="EMBL/GenBank/DDBJ databases">
        <authorList>
            <person name="Bretaudeau A."/>
        </authorList>
    </citation>
    <scope>NUCLEOTIDE SEQUENCE</scope>
    <source>
        <strain evidence="1">Rice</strain>
        <tissue evidence="1">Whole body</tissue>
    </source>
</reference>
<name>A0A2H1WPC4_SPOFR</name>
<proteinExistence type="predicted"/>
<organism evidence="1">
    <name type="scientific">Spodoptera frugiperda</name>
    <name type="common">Fall armyworm</name>
    <dbReference type="NCBI Taxonomy" id="7108"/>
    <lineage>
        <taxon>Eukaryota</taxon>
        <taxon>Metazoa</taxon>
        <taxon>Ecdysozoa</taxon>
        <taxon>Arthropoda</taxon>
        <taxon>Hexapoda</taxon>
        <taxon>Insecta</taxon>
        <taxon>Pterygota</taxon>
        <taxon>Neoptera</taxon>
        <taxon>Endopterygota</taxon>
        <taxon>Lepidoptera</taxon>
        <taxon>Glossata</taxon>
        <taxon>Ditrysia</taxon>
        <taxon>Noctuoidea</taxon>
        <taxon>Noctuidae</taxon>
        <taxon>Amphipyrinae</taxon>
        <taxon>Spodoptera</taxon>
    </lineage>
</organism>